<proteinExistence type="predicted"/>
<gene>
    <name evidence="1" type="ORF">MA16_Dca015656</name>
</gene>
<dbReference type="EMBL" id="KZ502277">
    <property type="protein sequence ID" value="PKU81181.1"/>
    <property type="molecule type" value="Genomic_DNA"/>
</dbReference>
<reference evidence="1 2" key="2">
    <citation type="journal article" date="2017" name="Nature">
        <title>The Apostasia genome and the evolution of orchids.</title>
        <authorList>
            <person name="Zhang G.Q."/>
            <person name="Liu K.W."/>
            <person name="Li Z."/>
            <person name="Lohaus R."/>
            <person name="Hsiao Y.Y."/>
            <person name="Niu S.C."/>
            <person name="Wang J.Y."/>
            <person name="Lin Y.C."/>
            <person name="Xu Q."/>
            <person name="Chen L.J."/>
            <person name="Yoshida K."/>
            <person name="Fujiwara S."/>
            <person name="Wang Z.W."/>
            <person name="Zhang Y.Q."/>
            <person name="Mitsuda N."/>
            <person name="Wang M."/>
            <person name="Liu G.H."/>
            <person name="Pecoraro L."/>
            <person name="Huang H.X."/>
            <person name="Xiao X.J."/>
            <person name="Lin M."/>
            <person name="Wu X.Y."/>
            <person name="Wu W.L."/>
            <person name="Chen Y.Y."/>
            <person name="Chang S.B."/>
            <person name="Sakamoto S."/>
            <person name="Ohme-Takagi M."/>
            <person name="Yagi M."/>
            <person name="Zeng S.J."/>
            <person name="Shen C.Y."/>
            <person name="Yeh C.M."/>
            <person name="Luo Y.B."/>
            <person name="Tsai W.C."/>
            <person name="Van de Peer Y."/>
            <person name="Liu Z.J."/>
        </authorList>
    </citation>
    <scope>NUCLEOTIDE SEQUENCE [LARGE SCALE GENOMIC DNA]</scope>
    <source>
        <tissue evidence="1">The whole plant</tissue>
    </source>
</reference>
<keyword evidence="2" id="KW-1185">Reference proteome</keyword>
<protein>
    <submittedName>
        <fullName evidence="1">Uncharacterized protein</fullName>
    </submittedName>
</protein>
<sequence length="118" mass="13708">MFYLLIQYLMSWESESNRREKVSRPIYLSRSCFHVGFERQPQQSDRFRERIQPANAETITEEIERTVRAKTGSESGLPFTIRISDSPPIRSFGSVKAGSRLLYLKPARFNLSFSSLQV</sequence>
<organism evidence="1 2">
    <name type="scientific">Dendrobium catenatum</name>
    <dbReference type="NCBI Taxonomy" id="906689"/>
    <lineage>
        <taxon>Eukaryota</taxon>
        <taxon>Viridiplantae</taxon>
        <taxon>Streptophyta</taxon>
        <taxon>Embryophyta</taxon>
        <taxon>Tracheophyta</taxon>
        <taxon>Spermatophyta</taxon>
        <taxon>Magnoliopsida</taxon>
        <taxon>Liliopsida</taxon>
        <taxon>Asparagales</taxon>
        <taxon>Orchidaceae</taxon>
        <taxon>Epidendroideae</taxon>
        <taxon>Malaxideae</taxon>
        <taxon>Dendrobiinae</taxon>
        <taxon>Dendrobium</taxon>
    </lineage>
</organism>
<evidence type="ECO:0000313" key="1">
    <source>
        <dbReference type="EMBL" id="PKU81181.1"/>
    </source>
</evidence>
<name>A0A2I0WZW0_9ASPA</name>
<accession>A0A2I0WZW0</accession>
<dbReference type="Proteomes" id="UP000233837">
    <property type="component" value="Unassembled WGS sequence"/>
</dbReference>
<reference evidence="1 2" key="1">
    <citation type="journal article" date="2016" name="Sci. Rep.">
        <title>The Dendrobium catenatum Lindl. genome sequence provides insights into polysaccharide synthase, floral development and adaptive evolution.</title>
        <authorList>
            <person name="Zhang G.Q."/>
            <person name="Xu Q."/>
            <person name="Bian C."/>
            <person name="Tsai W.C."/>
            <person name="Yeh C.M."/>
            <person name="Liu K.W."/>
            <person name="Yoshida K."/>
            <person name="Zhang L.S."/>
            <person name="Chang S.B."/>
            <person name="Chen F."/>
            <person name="Shi Y."/>
            <person name="Su Y.Y."/>
            <person name="Zhang Y.Q."/>
            <person name="Chen L.J."/>
            <person name="Yin Y."/>
            <person name="Lin M."/>
            <person name="Huang H."/>
            <person name="Deng H."/>
            <person name="Wang Z.W."/>
            <person name="Zhu S.L."/>
            <person name="Zhao X."/>
            <person name="Deng C."/>
            <person name="Niu S.C."/>
            <person name="Huang J."/>
            <person name="Wang M."/>
            <person name="Liu G.H."/>
            <person name="Yang H.J."/>
            <person name="Xiao X.J."/>
            <person name="Hsiao Y.Y."/>
            <person name="Wu W.L."/>
            <person name="Chen Y.Y."/>
            <person name="Mitsuda N."/>
            <person name="Ohme-Takagi M."/>
            <person name="Luo Y.B."/>
            <person name="Van de Peer Y."/>
            <person name="Liu Z.J."/>
        </authorList>
    </citation>
    <scope>NUCLEOTIDE SEQUENCE [LARGE SCALE GENOMIC DNA]</scope>
    <source>
        <tissue evidence="1">The whole plant</tissue>
    </source>
</reference>
<evidence type="ECO:0000313" key="2">
    <source>
        <dbReference type="Proteomes" id="UP000233837"/>
    </source>
</evidence>
<dbReference type="AlphaFoldDB" id="A0A2I0WZW0"/>